<dbReference type="EC" id="7.6.2.9" evidence="8"/>
<proteinExistence type="inferred from homology"/>
<evidence type="ECO:0000256" key="6">
    <source>
        <dbReference type="ARBA" id="ARBA00023122"/>
    </source>
</evidence>
<gene>
    <name evidence="11" type="ORF">EDD60_1178</name>
</gene>
<comment type="subunit">
    <text evidence="8">The complex is probably composed of two ATP-binding proteins, two transmembrane proteins and a solute-binding protein.</text>
</comment>
<evidence type="ECO:0000259" key="9">
    <source>
        <dbReference type="PROSITE" id="PS50893"/>
    </source>
</evidence>
<reference evidence="11 12" key="1">
    <citation type="submission" date="2019-03" db="EMBL/GenBank/DDBJ databases">
        <title>Genomic Encyclopedia of Type Strains, Phase IV (KMG-IV): sequencing the most valuable type-strain genomes for metagenomic binning, comparative biology and taxonomic classification.</title>
        <authorList>
            <person name="Goeker M."/>
        </authorList>
    </citation>
    <scope>NUCLEOTIDE SEQUENCE [LARGE SCALE GENOMIC DNA]</scope>
    <source>
        <strain evidence="11 12">DSM 29487</strain>
    </source>
</reference>
<dbReference type="GO" id="GO:0006865">
    <property type="term" value="P:amino acid transport"/>
    <property type="evidence" value="ECO:0007669"/>
    <property type="project" value="UniProtKB-UniRule"/>
</dbReference>
<comment type="subcellular location">
    <subcellularLocation>
        <location evidence="8">Cell inner membrane</location>
        <topology evidence="8">Peripheral membrane protein</topology>
    </subcellularLocation>
</comment>
<evidence type="ECO:0000313" key="11">
    <source>
        <dbReference type="EMBL" id="TCV95348.1"/>
    </source>
</evidence>
<dbReference type="SUPFAM" id="SSF54631">
    <property type="entry name" value="CBS-domain pair"/>
    <property type="match status" value="1"/>
</dbReference>
<dbReference type="PANTHER" id="PTHR43117:SF4">
    <property type="entry name" value="OSMOPROTECTANT IMPORT ATP-BINDING PROTEIN OSMV"/>
    <property type="match status" value="1"/>
</dbReference>
<comment type="catalytic activity">
    <reaction evidence="8">
        <text>a quaternary ammonium(out) + ATP + H2O = a quaternary ammonium(in) + ADP + phosphate + H(+)</text>
        <dbReference type="Rhea" id="RHEA:11036"/>
        <dbReference type="ChEBI" id="CHEBI:15377"/>
        <dbReference type="ChEBI" id="CHEBI:15378"/>
        <dbReference type="ChEBI" id="CHEBI:30616"/>
        <dbReference type="ChEBI" id="CHEBI:35267"/>
        <dbReference type="ChEBI" id="CHEBI:43474"/>
        <dbReference type="ChEBI" id="CHEBI:456216"/>
    </reaction>
</comment>
<dbReference type="RefSeq" id="WP_082787432.1">
    <property type="nucleotide sequence ID" value="NZ_CAUWFI010000014.1"/>
</dbReference>
<dbReference type="SUPFAM" id="SSF52540">
    <property type="entry name" value="P-loop containing nucleoside triphosphate hydrolases"/>
    <property type="match status" value="1"/>
</dbReference>
<dbReference type="GO" id="GO:0031460">
    <property type="term" value="P:glycine betaine transport"/>
    <property type="evidence" value="ECO:0007669"/>
    <property type="project" value="InterPro"/>
</dbReference>
<feature type="domain" description="ABC transporter" evidence="9">
    <location>
        <begin position="10"/>
        <end position="244"/>
    </location>
</feature>
<feature type="domain" description="CBS" evidence="10">
    <location>
        <begin position="322"/>
        <end position="377"/>
    </location>
</feature>
<dbReference type="InterPro" id="IPR003593">
    <property type="entry name" value="AAA+_ATPase"/>
</dbReference>
<dbReference type="FunFam" id="3.40.50.300:FF:000425">
    <property type="entry name" value="Probable ABC transporter, ATP-binding subunit"/>
    <property type="match status" value="1"/>
</dbReference>
<dbReference type="PANTHER" id="PTHR43117">
    <property type="entry name" value="OSMOPROTECTANT IMPORT ATP-BINDING PROTEIN OSMV"/>
    <property type="match status" value="1"/>
</dbReference>
<evidence type="ECO:0000256" key="1">
    <source>
        <dbReference type="ARBA" id="ARBA00005417"/>
    </source>
</evidence>
<dbReference type="GO" id="GO:0005524">
    <property type="term" value="F:ATP binding"/>
    <property type="evidence" value="ECO:0007669"/>
    <property type="project" value="UniProtKB-UniRule"/>
</dbReference>
<keyword evidence="6 7" id="KW-0129">CBS domain</keyword>
<keyword evidence="3" id="KW-0677">Repeat</keyword>
<dbReference type="Gene3D" id="3.10.580.10">
    <property type="entry name" value="CBS-domain"/>
    <property type="match status" value="1"/>
</dbReference>
<dbReference type="PROSITE" id="PS51371">
    <property type="entry name" value="CBS"/>
    <property type="match status" value="1"/>
</dbReference>
<dbReference type="InterPro" id="IPR046342">
    <property type="entry name" value="CBS_dom_sf"/>
</dbReference>
<keyword evidence="12" id="KW-1185">Reference proteome</keyword>
<evidence type="ECO:0000256" key="5">
    <source>
        <dbReference type="ARBA" id="ARBA00022840"/>
    </source>
</evidence>
<protein>
    <recommendedName>
        <fullName evidence="8">Quaternary amine transport ATP-binding protein</fullName>
        <ecNumber evidence="8">7.6.2.9</ecNumber>
    </recommendedName>
</protein>
<evidence type="ECO:0000256" key="8">
    <source>
        <dbReference type="RuleBase" id="RU369116"/>
    </source>
</evidence>
<dbReference type="Pfam" id="PF00005">
    <property type="entry name" value="ABC_tran"/>
    <property type="match status" value="1"/>
</dbReference>
<evidence type="ECO:0000313" key="12">
    <source>
        <dbReference type="Proteomes" id="UP000295515"/>
    </source>
</evidence>
<dbReference type="Pfam" id="PF00571">
    <property type="entry name" value="CBS"/>
    <property type="match status" value="2"/>
</dbReference>
<evidence type="ECO:0000256" key="3">
    <source>
        <dbReference type="ARBA" id="ARBA00022737"/>
    </source>
</evidence>
<dbReference type="InterPro" id="IPR003439">
    <property type="entry name" value="ABC_transporter-like_ATP-bd"/>
</dbReference>
<dbReference type="InterPro" id="IPR027417">
    <property type="entry name" value="P-loop_NTPase"/>
</dbReference>
<organism evidence="11 12">
    <name type="scientific">Longibaculum muris</name>
    <dbReference type="NCBI Taxonomy" id="1796628"/>
    <lineage>
        <taxon>Bacteria</taxon>
        <taxon>Bacillati</taxon>
        <taxon>Bacillota</taxon>
        <taxon>Erysipelotrichia</taxon>
        <taxon>Erysipelotrichales</taxon>
        <taxon>Coprobacillaceae</taxon>
        <taxon>Longibaculum</taxon>
    </lineage>
</organism>
<dbReference type="EMBL" id="SMCQ01000017">
    <property type="protein sequence ID" value="TCV95348.1"/>
    <property type="molecule type" value="Genomic_DNA"/>
</dbReference>
<keyword evidence="4 8" id="KW-0547">Nucleotide-binding</keyword>
<evidence type="ECO:0000256" key="7">
    <source>
        <dbReference type="PROSITE-ProRule" id="PRU00703"/>
    </source>
</evidence>
<dbReference type="Gene3D" id="3.40.50.300">
    <property type="entry name" value="P-loop containing nucleotide triphosphate hydrolases"/>
    <property type="match status" value="1"/>
</dbReference>
<dbReference type="PROSITE" id="PS00211">
    <property type="entry name" value="ABC_TRANSPORTER_1"/>
    <property type="match status" value="1"/>
</dbReference>
<dbReference type="InterPro" id="IPR000644">
    <property type="entry name" value="CBS_dom"/>
</dbReference>
<name>A0A4R3YUB2_9FIRM</name>
<dbReference type="InterPro" id="IPR005892">
    <property type="entry name" value="Gly-betaine_transp_ATP-bd"/>
</dbReference>
<dbReference type="PROSITE" id="PS50893">
    <property type="entry name" value="ABC_TRANSPORTER_2"/>
    <property type="match status" value="1"/>
</dbReference>
<evidence type="ECO:0000256" key="2">
    <source>
        <dbReference type="ARBA" id="ARBA00022448"/>
    </source>
</evidence>
<dbReference type="SMART" id="SM00382">
    <property type="entry name" value="AAA"/>
    <property type="match status" value="1"/>
</dbReference>
<sequence length="381" mass="43097">MKEKEVIDVIEFKNIYKSFKEKHVLEDISFTINDGEFVCIIGPSGCGKTTALKMVNKLIRPTKGTILVNGKDISQENEIDLRRNIGYVIQQTGLFPHMTVRENIELIPKLKNKKDKHLIDKVKNVLNMVGLDPDEYMDKYPEQMSGGQQQRVGVARAFASEPDIILMDEPFSALDPITRSQLQDELLTLQANVQKTIVFVTHDMAEAIKLADRICIMSDGKIQQYDTPEQILKHPANDFVLNFVGKKRIWDSPELIKAHDIMIEEPIVCRHSLKCIKALNIMFNFRVDSLMVIDKDRHFMGVINAAQAALEENKSKRVSDVMNQNCVTVSSLESIVDVLNIAKEKDMYTIPVVDDGILSGLITKSTLVTTLSKKYDESEGE</sequence>
<keyword evidence="5 8" id="KW-0067">ATP-binding</keyword>
<dbReference type="GO" id="GO:0015418">
    <property type="term" value="F:ABC-type quaternary ammonium compound transporting activity"/>
    <property type="evidence" value="ECO:0007669"/>
    <property type="project" value="UniProtKB-EC"/>
</dbReference>
<dbReference type="SMART" id="SM00116">
    <property type="entry name" value="CBS"/>
    <property type="match status" value="2"/>
</dbReference>
<evidence type="ECO:0000259" key="10">
    <source>
        <dbReference type="PROSITE" id="PS51371"/>
    </source>
</evidence>
<comment type="similarity">
    <text evidence="1 8">Belongs to the ABC transporter superfamily.</text>
</comment>
<dbReference type="AlphaFoldDB" id="A0A4R3YUB2"/>
<accession>A0A4R3YUB2</accession>
<keyword evidence="8" id="KW-0997">Cell inner membrane</keyword>
<dbReference type="Proteomes" id="UP000295515">
    <property type="component" value="Unassembled WGS sequence"/>
</dbReference>
<dbReference type="GO" id="GO:0005886">
    <property type="term" value="C:plasma membrane"/>
    <property type="evidence" value="ECO:0007669"/>
    <property type="project" value="UniProtKB-SubCell"/>
</dbReference>
<comment type="caution">
    <text evidence="11">The sequence shown here is derived from an EMBL/GenBank/DDBJ whole genome shotgun (WGS) entry which is preliminary data.</text>
</comment>
<keyword evidence="8" id="KW-0472">Membrane</keyword>
<keyword evidence="2 8" id="KW-0813">Transport</keyword>
<dbReference type="GO" id="GO:0016887">
    <property type="term" value="F:ATP hydrolysis activity"/>
    <property type="evidence" value="ECO:0007669"/>
    <property type="project" value="UniProtKB-UniRule"/>
</dbReference>
<evidence type="ECO:0000256" key="4">
    <source>
        <dbReference type="ARBA" id="ARBA00022741"/>
    </source>
</evidence>
<keyword evidence="8" id="KW-1003">Cell membrane</keyword>
<dbReference type="NCBIfam" id="TIGR01186">
    <property type="entry name" value="proV"/>
    <property type="match status" value="1"/>
</dbReference>
<dbReference type="InterPro" id="IPR017871">
    <property type="entry name" value="ABC_transporter-like_CS"/>
</dbReference>